<evidence type="ECO:0000256" key="2">
    <source>
        <dbReference type="SAM" id="Phobius"/>
    </source>
</evidence>
<dbReference type="PANTHER" id="PTHR11319">
    <property type="entry name" value="G PROTEIN-COUPLED RECEPTOR-RELATED"/>
    <property type="match status" value="1"/>
</dbReference>
<feature type="compositionally biased region" description="Basic and acidic residues" evidence="1">
    <location>
        <begin position="917"/>
        <end position="937"/>
    </location>
</feature>
<dbReference type="CDD" id="cd00201">
    <property type="entry name" value="WW"/>
    <property type="match status" value="1"/>
</dbReference>
<sequence>MNDAGNGCSVCPNGKFSNPGSTSCSNCDETPGYVSLSGESGAAACEYCGPGFYADQTSHTCKECEIDSYSVGGVNECTSCPSGTNNAVASTSCSPCSPGTISTGTSCDQCEKGKYGEFGATSCAPCDDDGQYADELGLPSCKTAPAGMKPTLDRQNIENCSPGRYSVGGKTECDECEVGKFSNEGAVGCSQCEPGEVPVGNTCELCEAGKYSKFGSSACLSCEDGFYNPDPGSSACFTCTPGKFTNADQTECLFCPAGKISGVAASSCSVCEEGKYAEGEGNTECQFCDDDEMLVGSITLHNGTTSASGCICPAGEYVHFNKNTCQNVPDGVETSIQAMTTKTLNVKPGYWRANASSSEILPCLSLDHCLGGPDTAAQCKDGHSGPLCAVCADGYASTGSGMFLKCSPCEGGDASTTIAVGFGGFFLVVFLMIGIACCCSKRTKKARRDEEDEDFEEDDGAALSKNDSLDRATGANKKLSKIDSLLSFYNEARPYGKIVLSYLQITGGLSFNLDMNFPPMFTQVMGVVAAAVNVEFLNMMPLGCVMTSNFHHTLLAYTLGPLVVGVAMMIAYAILKRKGNVEASNSVFGWFLFMTFLILPSVGMKLFSMFGCRLFDSGYGSYLKVDYSIDCASEEHSFYETYAMGSILLYVVGIPLLYAILLWRNRHLLDPGQKRLEEEYGEAEGLTRALEIRQRLEEQHPQLKSLQFLYESYEPKYFWFEIFDTIRKQMLTGGLIVLGSGTLSQIVVSIFLCLGSMRVFAGCKPYIKERVDQFSEMSQWQIFFVMFAALLLKVAEMSDEFDIENKKAFDTILLLTQGLAPLVLVIMVLIKGYHVAGVLSTQITKSMSGVGRSEAEKEGGLELAEMNSRTVLGGDGEGLGGVGGFSVTSSKFRIESPMSEEDREKLRIKHLGSFGPKEGKSGKGRREDSGVDGDDVKPPPLPPSIPPPSDDEDDVKPPPLPPSIPPPSDDEDDVNVKPPSSPPPTFSNWTRQWDEKTQEYYYQHSDGVTSVWEKPDDYVS</sequence>
<organism evidence="4 5">
    <name type="scientific">Triparma strigata</name>
    <dbReference type="NCBI Taxonomy" id="1606541"/>
    <lineage>
        <taxon>Eukaryota</taxon>
        <taxon>Sar</taxon>
        <taxon>Stramenopiles</taxon>
        <taxon>Ochrophyta</taxon>
        <taxon>Bolidophyceae</taxon>
        <taxon>Parmales</taxon>
        <taxon>Triparmaceae</taxon>
        <taxon>Triparma</taxon>
    </lineage>
</organism>
<dbReference type="SUPFAM" id="SSF57184">
    <property type="entry name" value="Growth factor receptor domain"/>
    <property type="match status" value="3"/>
</dbReference>
<dbReference type="SMART" id="SM01411">
    <property type="entry name" value="Ephrin_rec_like"/>
    <property type="match status" value="6"/>
</dbReference>
<proteinExistence type="predicted"/>
<feature type="transmembrane region" description="Helical" evidence="2">
    <location>
        <begin position="777"/>
        <end position="796"/>
    </location>
</feature>
<dbReference type="Gene3D" id="2.10.50.10">
    <property type="entry name" value="Tumor Necrosis Factor Receptor, subunit A, domain 2"/>
    <property type="match status" value="2"/>
</dbReference>
<evidence type="ECO:0000313" key="4">
    <source>
        <dbReference type="EMBL" id="GMH82408.1"/>
    </source>
</evidence>
<keyword evidence="5" id="KW-1185">Reference proteome</keyword>
<dbReference type="OrthoDB" id="5950997at2759"/>
<feature type="transmembrane region" description="Helical" evidence="2">
    <location>
        <begin position="642"/>
        <end position="663"/>
    </location>
</feature>
<accession>A0A9W7EMD4</accession>
<name>A0A9W7EMD4_9STRA</name>
<protein>
    <recommendedName>
        <fullName evidence="3">WW domain-containing protein</fullName>
    </recommendedName>
</protein>
<feature type="transmembrane region" description="Helical" evidence="2">
    <location>
        <begin position="808"/>
        <end position="830"/>
    </location>
</feature>
<feature type="domain" description="WW" evidence="3">
    <location>
        <begin position="983"/>
        <end position="1017"/>
    </location>
</feature>
<evidence type="ECO:0000256" key="1">
    <source>
        <dbReference type="SAM" id="MobiDB-lite"/>
    </source>
</evidence>
<dbReference type="PROSITE" id="PS50020">
    <property type="entry name" value="WW_DOMAIN_2"/>
    <property type="match status" value="1"/>
</dbReference>
<gene>
    <name evidence="4" type="ORF">TrST_g12579</name>
</gene>
<keyword evidence="2" id="KW-1133">Transmembrane helix</keyword>
<feature type="transmembrane region" description="Helical" evidence="2">
    <location>
        <begin position="418"/>
        <end position="439"/>
    </location>
</feature>
<dbReference type="Proteomes" id="UP001165085">
    <property type="component" value="Unassembled WGS sequence"/>
</dbReference>
<feature type="compositionally biased region" description="Pro residues" evidence="1">
    <location>
        <begin position="938"/>
        <end position="948"/>
    </location>
</feature>
<evidence type="ECO:0000313" key="5">
    <source>
        <dbReference type="Proteomes" id="UP001165085"/>
    </source>
</evidence>
<dbReference type="InterPro" id="IPR001202">
    <property type="entry name" value="WW_dom"/>
</dbReference>
<feature type="transmembrane region" description="Helical" evidence="2">
    <location>
        <begin position="735"/>
        <end position="757"/>
    </location>
</feature>
<feature type="region of interest" description="Disordered" evidence="1">
    <location>
        <begin position="893"/>
        <end position="991"/>
    </location>
</feature>
<dbReference type="InterPro" id="IPR009030">
    <property type="entry name" value="Growth_fac_rcpt_cys_sf"/>
</dbReference>
<feature type="compositionally biased region" description="Pro residues" evidence="1">
    <location>
        <begin position="957"/>
        <end position="967"/>
    </location>
</feature>
<feature type="transmembrane region" description="Helical" evidence="2">
    <location>
        <begin position="554"/>
        <end position="575"/>
    </location>
</feature>
<evidence type="ECO:0000259" key="3">
    <source>
        <dbReference type="PROSITE" id="PS50020"/>
    </source>
</evidence>
<reference evidence="5" key="1">
    <citation type="journal article" date="2023" name="Commun. Biol.">
        <title>Genome analysis of Parmales, the sister group of diatoms, reveals the evolutionary specialization of diatoms from phago-mixotrophs to photoautotrophs.</title>
        <authorList>
            <person name="Ban H."/>
            <person name="Sato S."/>
            <person name="Yoshikawa S."/>
            <person name="Yamada K."/>
            <person name="Nakamura Y."/>
            <person name="Ichinomiya M."/>
            <person name="Sato N."/>
            <person name="Blanc-Mathieu R."/>
            <person name="Endo H."/>
            <person name="Kuwata A."/>
            <person name="Ogata H."/>
        </authorList>
    </citation>
    <scope>NUCLEOTIDE SEQUENCE [LARGE SCALE GENOMIC DNA]</scope>
    <source>
        <strain evidence="5">NIES 3701</strain>
    </source>
</reference>
<keyword evidence="2" id="KW-0472">Membrane</keyword>
<dbReference type="AlphaFoldDB" id="A0A9W7EMD4"/>
<dbReference type="EMBL" id="BRXY01000267">
    <property type="protein sequence ID" value="GMH82408.1"/>
    <property type="molecule type" value="Genomic_DNA"/>
</dbReference>
<feature type="transmembrane region" description="Helical" evidence="2">
    <location>
        <begin position="587"/>
        <end position="607"/>
    </location>
</feature>
<dbReference type="PANTHER" id="PTHR11319:SF35">
    <property type="entry name" value="OUTER MEMBRANE PROTEIN PMPC-RELATED"/>
    <property type="match status" value="1"/>
</dbReference>
<feature type="transmembrane region" description="Helical" evidence="2">
    <location>
        <begin position="520"/>
        <end position="542"/>
    </location>
</feature>
<keyword evidence="2" id="KW-0812">Transmembrane</keyword>
<comment type="caution">
    <text evidence="4">The sequence shown here is derived from an EMBL/GenBank/DDBJ whole genome shotgun (WGS) entry which is preliminary data.</text>
</comment>